<dbReference type="InterPro" id="IPR011053">
    <property type="entry name" value="Single_hybrid_motif"/>
</dbReference>
<dbReference type="SUPFAM" id="SSF51230">
    <property type="entry name" value="Single hybrid motif"/>
    <property type="match status" value="1"/>
</dbReference>
<name>A0A1V0NEW7_LACLL</name>
<dbReference type="Gene3D" id="2.40.50.100">
    <property type="match status" value="1"/>
</dbReference>
<dbReference type="Proteomes" id="UP000192085">
    <property type="component" value="Chromosome"/>
</dbReference>
<protein>
    <submittedName>
        <fullName evidence="1">Uncharacterized protein</fullName>
    </submittedName>
</protein>
<proteinExistence type="predicted"/>
<dbReference type="RefSeq" id="WP_043994610.1">
    <property type="nucleotide sequence ID" value="NZ_CP015897.1"/>
</dbReference>
<organism evidence="1 2">
    <name type="scientific">Lactococcus lactis subsp. lactis</name>
    <name type="common">Streptococcus lactis</name>
    <dbReference type="NCBI Taxonomy" id="1360"/>
    <lineage>
        <taxon>Bacteria</taxon>
        <taxon>Bacillati</taxon>
        <taxon>Bacillota</taxon>
        <taxon>Bacilli</taxon>
        <taxon>Lactobacillales</taxon>
        <taxon>Streptococcaceae</taxon>
        <taxon>Lactococcus</taxon>
    </lineage>
</organism>
<dbReference type="AlphaFoldDB" id="A0A1V0NEW7"/>
<accession>A0A1V0NEW7</accession>
<dbReference type="InterPro" id="IPR000089">
    <property type="entry name" value="Biotin_lipoyl"/>
</dbReference>
<dbReference type="EMBL" id="CP015897">
    <property type="protein sequence ID" value="ARD98466.1"/>
    <property type="molecule type" value="Genomic_DNA"/>
</dbReference>
<evidence type="ECO:0000313" key="2">
    <source>
        <dbReference type="Proteomes" id="UP000192085"/>
    </source>
</evidence>
<dbReference type="Pfam" id="PF00364">
    <property type="entry name" value="Biotin_lipoyl"/>
    <property type="match status" value="1"/>
</dbReference>
<reference evidence="1 2" key="1">
    <citation type="journal article" date="2017" name="BMC Genomics">
        <title>Comparative and functional genomics of the Lactococcus lactis taxon; insights into evolution and niche adaptation.</title>
        <authorList>
            <person name="Kelleher P."/>
            <person name="Bottacini F."/>
            <person name="Mahony J."/>
            <person name="Kilcawley K.N."/>
            <person name="van Sinderen D."/>
        </authorList>
    </citation>
    <scope>NUCLEOTIDE SEQUENCE [LARGE SCALE GENOMIC DNA]</scope>
    <source>
        <strain evidence="1 2">275</strain>
    </source>
</reference>
<sequence length="113" mass="13075">MDMFNFLAHNVKERKKTTFAENNESIMYDALFNPTLFVYVSKLIGIVHVKIPYEVRSLHKGDILFEVESLKIINTVLMEGDGIVEDILVRDGQMVMYDTPLVIIKVQKKENKI</sequence>
<evidence type="ECO:0000313" key="1">
    <source>
        <dbReference type="EMBL" id="ARD98466.1"/>
    </source>
</evidence>
<gene>
    <name evidence="1" type="ORF">LL275_0834</name>
</gene>